<accession>A0ACC6P2P3</accession>
<dbReference type="Proteomes" id="UP001364695">
    <property type="component" value="Unassembled WGS sequence"/>
</dbReference>
<organism evidence="1 2">
    <name type="scientific">Amphibiibacter pelophylacis</name>
    <dbReference type="NCBI Taxonomy" id="1799477"/>
    <lineage>
        <taxon>Bacteria</taxon>
        <taxon>Pseudomonadati</taxon>
        <taxon>Pseudomonadota</taxon>
        <taxon>Betaproteobacteria</taxon>
        <taxon>Burkholderiales</taxon>
        <taxon>Sphaerotilaceae</taxon>
        <taxon>Amphibiibacter</taxon>
    </lineage>
</organism>
<sequence>MPIRPIRGHSERERNQVNLTGAVGGFREGQKTQSAWLDQKTAQSGLTKRKGLYHTQAICKAGRLITQGNYEIDLTLFRNKLRDAQAQAKARPLIHFCNGGPNMGPDKAEKKKAQVIQSPGL</sequence>
<gene>
    <name evidence="1" type="ORF">RV045_08430</name>
</gene>
<evidence type="ECO:0000313" key="1">
    <source>
        <dbReference type="EMBL" id="MEJ7138455.1"/>
    </source>
</evidence>
<keyword evidence="2" id="KW-1185">Reference proteome</keyword>
<reference evidence="1" key="1">
    <citation type="submission" date="2023-10" db="EMBL/GenBank/DDBJ databases">
        <title>Amphibacter perezi, gen. nov., sp. nov. a novel taxa of the family Comamonadaceae, class Betaproteobacteria isolated from the skin microbiota of Pelophylax perezi from different populations.</title>
        <authorList>
            <person name="Costa S."/>
            <person name="Proenca D.N."/>
            <person name="Lopes I."/>
            <person name="Morais P.V."/>
        </authorList>
    </citation>
    <scope>NUCLEOTIDE SEQUENCE</scope>
    <source>
        <strain evidence="1">SL12-8</strain>
    </source>
</reference>
<comment type="caution">
    <text evidence="1">The sequence shown here is derived from an EMBL/GenBank/DDBJ whole genome shotgun (WGS) entry which is preliminary data.</text>
</comment>
<protein>
    <submittedName>
        <fullName evidence="1">Uncharacterized protein</fullName>
    </submittedName>
</protein>
<dbReference type="EMBL" id="JAWDIE010000011">
    <property type="protein sequence ID" value="MEJ7138455.1"/>
    <property type="molecule type" value="Genomic_DNA"/>
</dbReference>
<proteinExistence type="predicted"/>
<name>A0ACC6P2P3_9BURK</name>
<evidence type="ECO:0000313" key="2">
    <source>
        <dbReference type="Proteomes" id="UP001364695"/>
    </source>
</evidence>